<feature type="signal peptide" evidence="4">
    <location>
        <begin position="1"/>
        <end position="24"/>
    </location>
</feature>
<dbReference type="SUPFAM" id="SSF52058">
    <property type="entry name" value="L domain-like"/>
    <property type="match status" value="1"/>
</dbReference>
<accession>A0AAW2NDL2</accession>
<evidence type="ECO:0000256" key="1">
    <source>
        <dbReference type="ARBA" id="ARBA00022614"/>
    </source>
</evidence>
<dbReference type="InterPro" id="IPR032675">
    <property type="entry name" value="LRR_dom_sf"/>
</dbReference>
<comment type="caution">
    <text evidence="6">The sequence shown here is derived from an EMBL/GenBank/DDBJ whole genome shotgun (WGS) entry which is preliminary data.</text>
</comment>
<gene>
    <name evidence="6" type="ORF">Sradi_4646100</name>
</gene>
<name>A0AAW2NDL2_SESRA</name>
<dbReference type="Pfam" id="PF08263">
    <property type="entry name" value="LRRNT_2"/>
    <property type="match status" value="1"/>
</dbReference>
<evidence type="ECO:0000256" key="2">
    <source>
        <dbReference type="ARBA" id="ARBA00022729"/>
    </source>
</evidence>
<dbReference type="EMBL" id="JACGWJ010000020">
    <property type="protein sequence ID" value="KAL0341293.1"/>
    <property type="molecule type" value="Genomic_DNA"/>
</dbReference>
<protein>
    <recommendedName>
        <fullName evidence="5">Leucine-rich repeat-containing N-terminal plant-type domain-containing protein</fullName>
    </recommendedName>
</protein>
<evidence type="ECO:0000313" key="6">
    <source>
        <dbReference type="EMBL" id="KAL0341293.1"/>
    </source>
</evidence>
<dbReference type="InterPro" id="IPR053211">
    <property type="entry name" value="DNA_repair-toleration"/>
</dbReference>
<dbReference type="InterPro" id="IPR013210">
    <property type="entry name" value="LRR_N_plant-typ"/>
</dbReference>
<proteinExistence type="predicted"/>
<feature type="domain" description="Leucine-rich repeat-containing N-terminal plant-type" evidence="5">
    <location>
        <begin position="33"/>
        <end position="61"/>
    </location>
</feature>
<dbReference type="Gene3D" id="3.80.10.10">
    <property type="entry name" value="Ribonuclease Inhibitor"/>
    <property type="match status" value="2"/>
</dbReference>
<feature type="chain" id="PRO_5043856358" description="Leucine-rich repeat-containing N-terminal plant-type domain-containing protein" evidence="4">
    <location>
        <begin position="25"/>
        <end position="282"/>
    </location>
</feature>
<evidence type="ECO:0000256" key="3">
    <source>
        <dbReference type="ARBA" id="ARBA00022737"/>
    </source>
</evidence>
<keyword evidence="3" id="KW-0677">Repeat</keyword>
<dbReference type="AlphaFoldDB" id="A0AAW2NDL2"/>
<keyword evidence="1" id="KW-0433">Leucine-rich repeat</keyword>
<evidence type="ECO:0000259" key="5">
    <source>
        <dbReference type="Pfam" id="PF08263"/>
    </source>
</evidence>
<dbReference type="PANTHER" id="PTHR48060:SF18">
    <property type="entry name" value="PROTEIN KINASE, PLANT-TYPE, PUTATIVE-RELATED"/>
    <property type="match status" value="1"/>
</dbReference>
<sequence length="282" mass="31109">MPSNECNLFCFHLILLLFLHCSSSFLSHALDSETDRLSLLSFKDELTDDPLDVMSSWNDSSHRSSWKRFQRANPSSISSELSCGTIPDNLGQLVNLQFLQVGSNNLFGTVPLSVFNLSRISIFGVAFNRLVGSLPSSIGTSLPNLKQLLIGVNGFSGNIPSSLSNISSLQIIDFPDNQFVGRVPSDFGRIANLQRVNVGRNLLGRGDSDPLDFVNSLINCSKFEMLGIDNNHFSGPLPDKIANLSINVNRLLLGRNQFIGPNPCRNNKIHQPDCFKCQLEQL</sequence>
<reference evidence="6" key="2">
    <citation type="journal article" date="2024" name="Plant">
        <title>Genomic evolution and insights into agronomic trait innovations of Sesamum species.</title>
        <authorList>
            <person name="Miao H."/>
            <person name="Wang L."/>
            <person name="Qu L."/>
            <person name="Liu H."/>
            <person name="Sun Y."/>
            <person name="Le M."/>
            <person name="Wang Q."/>
            <person name="Wei S."/>
            <person name="Zheng Y."/>
            <person name="Lin W."/>
            <person name="Duan Y."/>
            <person name="Cao H."/>
            <person name="Xiong S."/>
            <person name="Wang X."/>
            <person name="Wei L."/>
            <person name="Li C."/>
            <person name="Ma Q."/>
            <person name="Ju M."/>
            <person name="Zhao R."/>
            <person name="Li G."/>
            <person name="Mu C."/>
            <person name="Tian Q."/>
            <person name="Mei H."/>
            <person name="Zhang T."/>
            <person name="Gao T."/>
            <person name="Zhang H."/>
        </authorList>
    </citation>
    <scope>NUCLEOTIDE SEQUENCE</scope>
    <source>
        <strain evidence="6">G02</strain>
    </source>
</reference>
<organism evidence="6">
    <name type="scientific">Sesamum radiatum</name>
    <name type="common">Black benniseed</name>
    <dbReference type="NCBI Taxonomy" id="300843"/>
    <lineage>
        <taxon>Eukaryota</taxon>
        <taxon>Viridiplantae</taxon>
        <taxon>Streptophyta</taxon>
        <taxon>Embryophyta</taxon>
        <taxon>Tracheophyta</taxon>
        <taxon>Spermatophyta</taxon>
        <taxon>Magnoliopsida</taxon>
        <taxon>eudicotyledons</taxon>
        <taxon>Gunneridae</taxon>
        <taxon>Pentapetalae</taxon>
        <taxon>asterids</taxon>
        <taxon>lamiids</taxon>
        <taxon>Lamiales</taxon>
        <taxon>Pedaliaceae</taxon>
        <taxon>Sesamum</taxon>
    </lineage>
</organism>
<keyword evidence="2 4" id="KW-0732">Signal</keyword>
<dbReference type="PANTHER" id="PTHR48060">
    <property type="entry name" value="DNA DAMAGE-REPAIR/TOLERATION PROTEIN DRT100"/>
    <property type="match status" value="1"/>
</dbReference>
<evidence type="ECO:0000256" key="4">
    <source>
        <dbReference type="SAM" id="SignalP"/>
    </source>
</evidence>
<reference evidence="6" key="1">
    <citation type="submission" date="2020-06" db="EMBL/GenBank/DDBJ databases">
        <authorList>
            <person name="Li T."/>
            <person name="Hu X."/>
            <person name="Zhang T."/>
            <person name="Song X."/>
            <person name="Zhang H."/>
            <person name="Dai N."/>
            <person name="Sheng W."/>
            <person name="Hou X."/>
            <person name="Wei L."/>
        </authorList>
    </citation>
    <scope>NUCLEOTIDE SEQUENCE</scope>
    <source>
        <strain evidence="6">G02</strain>
        <tissue evidence="6">Leaf</tissue>
    </source>
</reference>